<comment type="caution">
    <text evidence="6">The sequence shown here is derived from an EMBL/GenBank/DDBJ whole genome shotgun (WGS) entry which is preliminary data.</text>
</comment>
<dbReference type="GeneID" id="98122015"/>
<evidence type="ECO:0000256" key="4">
    <source>
        <dbReference type="SAM" id="MobiDB-lite"/>
    </source>
</evidence>
<keyword evidence="3" id="KW-0687">Ribonucleoprotein</keyword>
<dbReference type="InterPro" id="IPR002672">
    <property type="entry name" value="Ribosomal_eL28"/>
</dbReference>
<feature type="compositionally biased region" description="Low complexity" evidence="4">
    <location>
        <begin position="140"/>
        <end position="149"/>
    </location>
</feature>
<keyword evidence="2" id="KW-0689">Ribosomal protein</keyword>
<evidence type="ECO:0000259" key="5">
    <source>
        <dbReference type="Pfam" id="PF01778"/>
    </source>
</evidence>
<protein>
    <recommendedName>
        <fullName evidence="5">Ribosomal eL28/Mak16 domain-containing protein</fullName>
    </recommendedName>
</protein>
<reference evidence="6 7" key="1">
    <citation type="journal article" date="2024" name="Commun. Biol.">
        <title>Comparative genomic analysis of thermophilic fungi reveals convergent evolutionary adaptations and gene losses.</title>
        <authorList>
            <person name="Steindorff A.S."/>
            <person name="Aguilar-Pontes M.V."/>
            <person name="Robinson A.J."/>
            <person name="Andreopoulos B."/>
            <person name="LaButti K."/>
            <person name="Kuo A."/>
            <person name="Mondo S."/>
            <person name="Riley R."/>
            <person name="Otillar R."/>
            <person name="Haridas S."/>
            <person name="Lipzen A."/>
            <person name="Grimwood J."/>
            <person name="Schmutz J."/>
            <person name="Clum A."/>
            <person name="Reid I.D."/>
            <person name="Moisan M.C."/>
            <person name="Butler G."/>
            <person name="Nguyen T.T.M."/>
            <person name="Dewar K."/>
            <person name="Conant G."/>
            <person name="Drula E."/>
            <person name="Henrissat B."/>
            <person name="Hansel C."/>
            <person name="Singer S."/>
            <person name="Hutchinson M.I."/>
            <person name="de Vries R.P."/>
            <person name="Natvig D.O."/>
            <person name="Powell A.J."/>
            <person name="Tsang A."/>
            <person name="Grigoriev I.V."/>
        </authorList>
    </citation>
    <scope>NUCLEOTIDE SEQUENCE [LARGE SCALE GENOMIC DNA]</scope>
    <source>
        <strain evidence="6 7">ATCC 22073</strain>
    </source>
</reference>
<evidence type="ECO:0000313" key="6">
    <source>
        <dbReference type="EMBL" id="KAL2271863.1"/>
    </source>
</evidence>
<dbReference type="Gene3D" id="3.30.390.110">
    <property type="match status" value="1"/>
</dbReference>
<dbReference type="Pfam" id="PF01778">
    <property type="entry name" value="Ribosomal_L28e"/>
    <property type="match status" value="1"/>
</dbReference>
<evidence type="ECO:0000256" key="3">
    <source>
        <dbReference type="ARBA" id="ARBA00023274"/>
    </source>
</evidence>
<evidence type="ECO:0000313" key="7">
    <source>
        <dbReference type="Proteomes" id="UP001600064"/>
    </source>
</evidence>
<dbReference type="InterPro" id="IPR029004">
    <property type="entry name" value="Ribosomal_eL28/Mak16"/>
</dbReference>
<comment type="similarity">
    <text evidence="1">Belongs to the eukaryotic ribosomal protein eL28 family.</text>
</comment>
<evidence type="ECO:0000256" key="1">
    <source>
        <dbReference type="ARBA" id="ARBA00007926"/>
    </source>
</evidence>
<dbReference type="PANTHER" id="PTHR10544">
    <property type="entry name" value="60S RIBOSOMAL PROTEIN L28"/>
    <property type="match status" value="1"/>
</dbReference>
<evidence type="ECO:0000256" key="2">
    <source>
        <dbReference type="ARBA" id="ARBA00022980"/>
    </source>
</evidence>
<dbReference type="EMBL" id="JAZGUE010000001">
    <property type="protein sequence ID" value="KAL2271863.1"/>
    <property type="molecule type" value="Genomic_DNA"/>
</dbReference>
<dbReference type="Proteomes" id="UP001600064">
    <property type="component" value="Unassembled WGS sequence"/>
</dbReference>
<feature type="region of interest" description="Disordered" evidence="4">
    <location>
        <begin position="123"/>
        <end position="149"/>
    </location>
</feature>
<dbReference type="RefSeq" id="XP_070870587.1">
    <property type="nucleotide sequence ID" value="XM_071007371.1"/>
</dbReference>
<gene>
    <name evidence="6" type="ORF">VTJ83DRAFT_1234</name>
</gene>
<keyword evidence="7" id="KW-1185">Reference proteome</keyword>
<sequence>MSNVSADLIWEVTRLQNAYLVKRKTQGAPQFSRDPLNLTNLHSRKHAGFVNPKAIGILPNGEKGVQVIAKKPAAANKPASSLYKVTYTTTARKTYKAVARQAAKNYYRPDLRAAAVARVSAIRRAQRPVKPEPPKKLRGAAAKKAAAAQ</sequence>
<feature type="domain" description="Ribosomal eL28/Mak16" evidence="5">
    <location>
        <begin position="8"/>
        <end position="124"/>
    </location>
</feature>
<organism evidence="6 7">
    <name type="scientific">Remersonia thermophila</name>
    <dbReference type="NCBI Taxonomy" id="72144"/>
    <lineage>
        <taxon>Eukaryota</taxon>
        <taxon>Fungi</taxon>
        <taxon>Dikarya</taxon>
        <taxon>Ascomycota</taxon>
        <taxon>Pezizomycotina</taxon>
        <taxon>Sordariomycetes</taxon>
        <taxon>Sordariomycetidae</taxon>
        <taxon>Sordariales</taxon>
        <taxon>Sordariales incertae sedis</taxon>
        <taxon>Remersonia</taxon>
    </lineage>
</organism>
<proteinExistence type="inferred from homology"/>
<name>A0ABR4DNM1_9PEZI</name>
<accession>A0ABR4DNM1</accession>